<dbReference type="RefSeq" id="WP_158946504.1">
    <property type="nucleotide sequence ID" value="NZ_CP046400.1"/>
</dbReference>
<dbReference type="InterPro" id="IPR027396">
    <property type="entry name" value="DsrEFH-like"/>
</dbReference>
<dbReference type="InterPro" id="IPR003787">
    <property type="entry name" value="Sulphur_relay_DsrE/F-like"/>
</dbReference>
<dbReference type="AlphaFoldDB" id="A0A6I6JDN1"/>
<name>A0A6I6JDN1_9BACT</name>
<accession>A0A6I6JDN1</accession>
<dbReference type="Gene3D" id="3.40.1260.10">
    <property type="entry name" value="DsrEFH-like"/>
    <property type="match status" value="1"/>
</dbReference>
<organism evidence="1 2">
    <name type="scientific">Pseudodesulfovibrio cashew</name>
    <dbReference type="NCBI Taxonomy" id="2678688"/>
    <lineage>
        <taxon>Bacteria</taxon>
        <taxon>Pseudomonadati</taxon>
        <taxon>Thermodesulfobacteriota</taxon>
        <taxon>Desulfovibrionia</taxon>
        <taxon>Desulfovibrionales</taxon>
        <taxon>Desulfovibrionaceae</taxon>
    </lineage>
</organism>
<dbReference type="SUPFAM" id="SSF75169">
    <property type="entry name" value="DsrEFH-like"/>
    <property type="match status" value="1"/>
</dbReference>
<evidence type="ECO:0000313" key="1">
    <source>
        <dbReference type="EMBL" id="QGY39279.1"/>
    </source>
</evidence>
<reference evidence="1 2" key="1">
    <citation type="submission" date="2019-11" db="EMBL/GenBank/DDBJ databases">
        <authorList>
            <person name="Zheng R.K."/>
            <person name="Sun C.M."/>
        </authorList>
    </citation>
    <scope>NUCLEOTIDE SEQUENCE [LARGE SCALE GENOMIC DNA]</scope>
    <source>
        <strain evidence="1 2">SRB007</strain>
    </source>
</reference>
<gene>
    <name evidence="1" type="ORF">GM415_03805</name>
</gene>
<dbReference type="Proteomes" id="UP000428328">
    <property type="component" value="Chromosome"/>
</dbReference>
<evidence type="ECO:0000313" key="2">
    <source>
        <dbReference type="Proteomes" id="UP000428328"/>
    </source>
</evidence>
<dbReference type="Pfam" id="PF02635">
    <property type="entry name" value="DsrE"/>
    <property type="match status" value="1"/>
</dbReference>
<sequence>MSKFLFVLSRGPEDPTRAVRCFQFAKIAAEKGHDVTVFLVDDAVYFANLGLTERIKCPTGDEMLPYLQTIQEKGKILVCKPCAATRMLGEDDLPAGFEISTGMVLIDLAEEAKVFSF</sequence>
<protein>
    <submittedName>
        <fullName evidence="1">Sulfur reduction protein DsrE</fullName>
    </submittedName>
</protein>
<keyword evidence="2" id="KW-1185">Reference proteome</keyword>
<proteinExistence type="predicted"/>
<dbReference type="KEGG" id="psel:GM415_03805"/>
<dbReference type="EMBL" id="CP046400">
    <property type="protein sequence ID" value="QGY39279.1"/>
    <property type="molecule type" value="Genomic_DNA"/>
</dbReference>